<name>A0A1K2HRN1_9NEIS</name>
<dbReference type="EMBL" id="FPKR01000017">
    <property type="protein sequence ID" value="SFZ79403.1"/>
    <property type="molecule type" value="Genomic_DNA"/>
</dbReference>
<keyword evidence="5" id="KW-1185">Reference proteome</keyword>
<feature type="chain" id="PRO_5012837541" description="Penicillin-binding protein activator" evidence="3">
    <location>
        <begin position="29"/>
        <end position="381"/>
    </location>
</feature>
<dbReference type="InterPro" id="IPR007443">
    <property type="entry name" value="LpoA"/>
</dbReference>
<evidence type="ECO:0000256" key="2">
    <source>
        <dbReference type="SAM" id="MobiDB-lite"/>
    </source>
</evidence>
<organism evidence="4 5">
    <name type="scientific">Chitinimonas taiwanensis DSM 18899</name>
    <dbReference type="NCBI Taxonomy" id="1121279"/>
    <lineage>
        <taxon>Bacteria</taxon>
        <taxon>Pseudomonadati</taxon>
        <taxon>Pseudomonadota</taxon>
        <taxon>Betaproteobacteria</taxon>
        <taxon>Neisseriales</taxon>
        <taxon>Chitinibacteraceae</taxon>
        <taxon>Chitinimonas</taxon>
    </lineage>
</organism>
<dbReference type="Gene3D" id="3.40.50.2300">
    <property type="match status" value="2"/>
</dbReference>
<keyword evidence="1" id="KW-0472">Membrane</keyword>
<feature type="region of interest" description="Disordered" evidence="2">
    <location>
        <begin position="346"/>
        <end position="381"/>
    </location>
</feature>
<proteinExistence type="predicted"/>
<dbReference type="GO" id="GO:0031241">
    <property type="term" value="C:periplasmic side of cell outer membrane"/>
    <property type="evidence" value="ECO:0007669"/>
    <property type="project" value="TreeGrafter"/>
</dbReference>
<dbReference type="GO" id="GO:0009252">
    <property type="term" value="P:peptidoglycan biosynthetic process"/>
    <property type="evidence" value="ECO:0007669"/>
    <property type="project" value="TreeGrafter"/>
</dbReference>
<evidence type="ECO:0000256" key="1">
    <source>
        <dbReference type="ARBA" id="ARBA00023136"/>
    </source>
</evidence>
<evidence type="ECO:0000313" key="4">
    <source>
        <dbReference type="EMBL" id="SFZ79403.1"/>
    </source>
</evidence>
<dbReference type="RefSeq" id="WP_072430067.1">
    <property type="nucleotide sequence ID" value="NZ_FPKR01000017.1"/>
</dbReference>
<dbReference type="SUPFAM" id="SSF53822">
    <property type="entry name" value="Periplasmic binding protein-like I"/>
    <property type="match status" value="1"/>
</dbReference>
<dbReference type="OrthoDB" id="9152130at2"/>
<dbReference type="PANTHER" id="PTHR38038">
    <property type="entry name" value="PENICILLIN-BINDING PROTEIN ACTIVATOR LPOA"/>
    <property type="match status" value="1"/>
</dbReference>
<reference evidence="4 5" key="1">
    <citation type="submission" date="2016-11" db="EMBL/GenBank/DDBJ databases">
        <authorList>
            <person name="Jaros S."/>
            <person name="Januszkiewicz K."/>
            <person name="Wedrychowicz H."/>
        </authorList>
    </citation>
    <scope>NUCLEOTIDE SEQUENCE [LARGE SCALE GENOMIC DNA]</scope>
    <source>
        <strain evidence="4 5">DSM 18899</strain>
    </source>
</reference>
<accession>A0A1K2HRN1</accession>
<gene>
    <name evidence="4" type="ORF">SAMN02745887_03585</name>
</gene>
<evidence type="ECO:0000313" key="5">
    <source>
        <dbReference type="Proteomes" id="UP000186513"/>
    </source>
</evidence>
<dbReference type="PANTHER" id="PTHR38038:SF1">
    <property type="entry name" value="PENICILLIN-BINDING PROTEIN ACTIVATOR LPOA"/>
    <property type="match status" value="1"/>
</dbReference>
<evidence type="ECO:0000256" key="3">
    <source>
        <dbReference type="SAM" id="SignalP"/>
    </source>
</evidence>
<dbReference type="AlphaFoldDB" id="A0A1K2HRN1"/>
<dbReference type="STRING" id="1121279.SAMN02745887_03585"/>
<keyword evidence="3" id="KW-0732">Signal</keyword>
<sequence>MHGFIPSRWTAVFTAALLYLGLPGAASAEEAVEALPEAHIALILPSKAKAIAGPSEAVWHGAQAAELRLGDELTPKLRLYPTTERDEDALLAYQQALKNGAVGVIGPLTRGGIAKLVEFGSPEVPVLALNSLDGLGQRNNLYGLGLSIEAEVRQVVRLMRTEGVRKPLVIESDGALTKRMREAFNAEWTRNGDALPMELKFADAKDGLAKLKTSVDALAPDAIFLAADQKKARLIRPYLGADRPVYATSQVWSGKFGRVSVLNNDLAGVRFVDMPWLLDPYQHDIASFKRNDKPLSPDLERLYALGLDAYRLSLMLLVAAPGASIELEGVSGTLRLGEDGQFQRDLLRGDIGGQPRTPKPEPEPLPAADPAGLTVTTQPVS</sequence>
<dbReference type="Proteomes" id="UP000186513">
    <property type="component" value="Unassembled WGS sequence"/>
</dbReference>
<evidence type="ECO:0008006" key="6">
    <source>
        <dbReference type="Google" id="ProtNLM"/>
    </source>
</evidence>
<dbReference type="InterPro" id="IPR028082">
    <property type="entry name" value="Peripla_BP_I"/>
</dbReference>
<dbReference type="GO" id="GO:0030234">
    <property type="term" value="F:enzyme regulator activity"/>
    <property type="evidence" value="ECO:0007669"/>
    <property type="project" value="TreeGrafter"/>
</dbReference>
<protein>
    <recommendedName>
        <fullName evidence="6">Penicillin-binding protein activator</fullName>
    </recommendedName>
</protein>
<dbReference type="Pfam" id="PF04348">
    <property type="entry name" value="LppC"/>
    <property type="match status" value="2"/>
</dbReference>
<dbReference type="CDD" id="cd06339">
    <property type="entry name" value="PBP1_YraM_LppC_lipoprotein-like"/>
    <property type="match status" value="1"/>
</dbReference>
<feature type="signal peptide" evidence="3">
    <location>
        <begin position="1"/>
        <end position="28"/>
    </location>
</feature>